<proteinExistence type="predicted"/>
<dbReference type="OrthoDB" id="3256306at2759"/>
<name>A0A067SSW7_GALM3</name>
<organism evidence="1 2">
    <name type="scientific">Galerina marginata (strain CBS 339.88)</name>
    <dbReference type="NCBI Taxonomy" id="685588"/>
    <lineage>
        <taxon>Eukaryota</taxon>
        <taxon>Fungi</taxon>
        <taxon>Dikarya</taxon>
        <taxon>Basidiomycota</taxon>
        <taxon>Agaricomycotina</taxon>
        <taxon>Agaricomycetes</taxon>
        <taxon>Agaricomycetidae</taxon>
        <taxon>Agaricales</taxon>
        <taxon>Agaricineae</taxon>
        <taxon>Strophariaceae</taxon>
        <taxon>Galerina</taxon>
    </lineage>
</organism>
<sequence>MKTSDPFTSSLLYLGVSSVSVDSLKNGNSIVKTHLSSALLIVNLPKLDMSLKTLATCAVLALRVFSVFASPIDNRSIDGEDLVMTPGGLVPRSNVVAVPEGARVHHTSNQVQLVGADGTIIHSAQITKEVSGKSSLSVVPPTVAPRALSSGYVAYAYAKNSGTSPITSFSTSWAVPANPASSNGQLLYYFNALVPDSLDAILQPVLQFGVSPAGGGSYWAVASWFIVGSITYYSPLTQVQPGQMLHGVMTRNTTTSPYKWNSVFTGVTHSSLTISTTEVLDYAYEALEIYTASSASSLPVGQTAMTAINVVTQNGQSPALTWTAVGDPTDGISMSIVSPSTTSGSMQIKYPTA</sequence>
<dbReference type="AlphaFoldDB" id="A0A067SSW7"/>
<keyword evidence="2" id="KW-1185">Reference proteome</keyword>
<dbReference type="Proteomes" id="UP000027222">
    <property type="component" value="Unassembled WGS sequence"/>
</dbReference>
<protein>
    <submittedName>
        <fullName evidence="1">Uncharacterized protein</fullName>
    </submittedName>
</protein>
<gene>
    <name evidence="1" type="ORF">GALMADRAFT_159667</name>
</gene>
<reference evidence="2" key="1">
    <citation type="journal article" date="2014" name="Proc. Natl. Acad. Sci. U.S.A.">
        <title>Extensive sampling of basidiomycete genomes demonstrates inadequacy of the white-rot/brown-rot paradigm for wood decay fungi.</title>
        <authorList>
            <person name="Riley R."/>
            <person name="Salamov A.A."/>
            <person name="Brown D.W."/>
            <person name="Nagy L.G."/>
            <person name="Floudas D."/>
            <person name="Held B.W."/>
            <person name="Levasseur A."/>
            <person name="Lombard V."/>
            <person name="Morin E."/>
            <person name="Otillar R."/>
            <person name="Lindquist E.A."/>
            <person name="Sun H."/>
            <person name="LaButti K.M."/>
            <person name="Schmutz J."/>
            <person name="Jabbour D."/>
            <person name="Luo H."/>
            <person name="Baker S.E."/>
            <person name="Pisabarro A.G."/>
            <person name="Walton J.D."/>
            <person name="Blanchette R.A."/>
            <person name="Henrissat B."/>
            <person name="Martin F."/>
            <person name="Cullen D."/>
            <person name="Hibbett D.S."/>
            <person name="Grigoriev I.V."/>
        </authorList>
    </citation>
    <scope>NUCLEOTIDE SEQUENCE [LARGE SCALE GENOMIC DNA]</scope>
    <source>
        <strain evidence="2">CBS 339.88</strain>
    </source>
</reference>
<accession>A0A067SSW7</accession>
<dbReference type="EMBL" id="KL142395">
    <property type="protein sequence ID" value="KDR70789.1"/>
    <property type="molecule type" value="Genomic_DNA"/>
</dbReference>
<evidence type="ECO:0000313" key="1">
    <source>
        <dbReference type="EMBL" id="KDR70789.1"/>
    </source>
</evidence>
<dbReference type="HOGENOM" id="CLU_924506_0_0_1"/>
<evidence type="ECO:0000313" key="2">
    <source>
        <dbReference type="Proteomes" id="UP000027222"/>
    </source>
</evidence>